<evidence type="ECO:0000256" key="2">
    <source>
        <dbReference type="ARBA" id="ARBA00023002"/>
    </source>
</evidence>
<gene>
    <name evidence="6" type="ORF">GNZ21_01990</name>
</gene>
<proteinExistence type="predicted"/>
<dbReference type="InterPro" id="IPR023753">
    <property type="entry name" value="FAD/NAD-binding_dom"/>
</dbReference>
<name>A0A7K1UFI6_9MICC</name>
<dbReference type="InterPro" id="IPR036188">
    <property type="entry name" value="FAD/NAD-bd_sf"/>
</dbReference>
<evidence type="ECO:0000256" key="3">
    <source>
        <dbReference type="ARBA" id="ARBA00048132"/>
    </source>
</evidence>
<evidence type="ECO:0000259" key="5">
    <source>
        <dbReference type="Pfam" id="PF07992"/>
    </source>
</evidence>
<evidence type="ECO:0000256" key="4">
    <source>
        <dbReference type="SAM" id="MobiDB-lite"/>
    </source>
</evidence>
<keyword evidence="7" id="KW-1185">Reference proteome</keyword>
<dbReference type="AlphaFoldDB" id="A0A7K1UFI6"/>
<dbReference type="SUPFAM" id="SSF51905">
    <property type="entry name" value="FAD/NAD(P)-binding domain"/>
    <property type="match status" value="1"/>
</dbReference>
<keyword evidence="1" id="KW-0285">Flavoprotein</keyword>
<protein>
    <submittedName>
        <fullName evidence="6">FAD-binding protein</fullName>
    </submittedName>
</protein>
<evidence type="ECO:0000313" key="7">
    <source>
        <dbReference type="Proteomes" id="UP000460157"/>
    </source>
</evidence>
<sequence>MHTPDHHSVPTPLPAQDLPGLPSTAEAELFDSIIIGGGPAGLSAALALGRSLRRTLIIDAGHPRNRFASHMHTVLGHEGLPPQELLARGRSEAAQYGALFHQGSVREVQESTHSSGPRNLVVGLDGGPQLFARTVIAATGVADQLPGIPGLAQRWGKSVLHCPYCHGWEVRGQRLAVLATGPLALHQAELLRQWSDRLTFFSAAAEPLDEAVAGRLASRGVEIEASPVTEVIGEDERVSSVVLQDGRQLPVDAIFTAGRLIPHDRYLKGLGLEREETAVGSFIKTDSAGRTSHDRIWAPGNISVPMANVPMAISAGTMAGAMANMTMVAEDFDLAQSDSAA</sequence>
<feature type="domain" description="FAD/NAD(P)-binding" evidence="5">
    <location>
        <begin position="31"/>
        <end position="316"/>
    </location>
</feature>
<dbReference type="Pfam" id="PF07992">
    <property type="entry name" value="Pyr_redox_2"/>
    <property type="match status" value="1"/>
</dbReference>
<dbReference type="Gene3D" id="3.50.50.60">
    <property type="entry name" value="FAD/NAD(P)-binding domain"/>
    <property type="match status" value="2"/>
</dbReference>
<dbReference type="InterPro" id="IPR050097">
    <property type="entry name" value="Ferredoxin-NADP_redctase_2"/>
</dbReference>
<feature type="region of interest" description="Disordered" evidence="4">
    <location>
        <begin position="1"/>
        <end position="22"/>
    </location>
</feature>
<dbReference type="OrthoDB" id="9786503at2"/>
<comment type="catalytic activity">
    <reaction evidence="3">
        <text>[thioredoxin]-dithiol + NADP(+) = [thioredoxin]-disulfide + NADPH + H(+)</text>
        <dbReference type="Rhea" id="RHEA:20345"/>
        <dbReference type="Rhea" id="RHEA-COMP:10698"/>
        <dbReference type="Rhea" id="RHEA-COMP:10700"/>
        <dbReference type="ChEBI" id="CHEBI:15378"/>
        <dbReference type="ChEBI" id="CHEBI:29950"/>
        <dbReference type="ChEBI" id="CHEBI:50058"/>
        <dbReference type="ChEBI" id="CHEBI:57783"/>
        <dbReference type="ChEBI" id="CHEBI:58349"/>
        <dbReference type="EC" id="1.8.1.9"/>
    </reaction>
</comment>
<evidence type="ECO:0000256" key="1">
    <source>
        <dbReference type="ARBA" id="ARBA00022630"/>
    </source>
</evidence>
<reference evidence="6 7" key="1">
    <citation type="submission" date="2019-12" db="EMBL/GenBank/DDBJ databases">
        <title>Nesterenkonia muleiensis sp. nov., a novel actinobacterium isolated from sap of Populus euphratica.</title>
        <authorList>
            <person name="Wang R."/>
        </authorList>
    </citation>
    <scope>NUCLEOTIDE SEQUENCE [LARGE SCALE GENOMIC DNA]</scope>
    <source>
        <strain evidence="6 7">F10</strain>
    </source>
</reference>
<dbReference type="PANTHER" id="PTHR48105">
    <property type="entry name" value="THIOREDOXIN REDUCTASE 1-RELATED-RELATED"/>
    <property type="match status" value="1"/>
</dbReference>
<dbReference type="GO" id="GO:0004791">
    <property type="term" value="F:thioredoxin-disulfide reductase (NADPH) activity"/>
    <property type="evidence" value="ECO:0007669"/>
    <property type="project" value="UniProtKB-EC"/>
</dbReference>
<keyword evidence="2" id="KW-0560">Oxidoreductase</keyword>
<dbReference type="RefSeq" id="WP_157320874.1">
    <property type="nucleotide sequence ID" value="NZ_BMFX01000031.1"/>
</dbReference>
<organism evidence="6 7">
    <name type="scientific">Nesterenkonia alkaliphila</name>
    <dbReference type="NCBI Taxonomy" id="1463631"/>
    <lineage>
        <taxon>Bacteria</taxon>
        <taxon>Bacillati</taxon>
        <taxon>Actinomycetota</taxon>
        <taxon>Actinomycetes</taxon>
        <taxon>Micrococcales</taxon>
        <taxon>Micrococcaceae</taxon>
        <taxon>Nesterenkonia</taxon>
    </lineage>
</organism>
<dbReference type="PRINTS" id="PR00368">
    <property type="entry name" value="FADPNR"/>
</dbReference>
<dbReference type="PRINTS" id="PR00469">
    <property type="entry name" value="PNDRDTASEII"/>
</dbReference>
<dbReference type="Proteomes" id="UP000460157">
    <property type="component" value="Unassembled WGS sequence"/>
</dbReference>
<evidence type="ECO:0000313" key="6">
    <source>
        <dbReference type="EMBL" id="MVT25144.1"/>
    </source>
</evidence>
<comment type="caution">
    <text evidence="6">The sequence shown here is derived from an EMBL/GenBank/DDBJ whole genome shotgun (WGS) entry which is preliminary data.</text>
</comment>
<accession>A0A7K1UFI6</accession>
<dbReference type="EMBL" id="WRPM01000012">
    <property type="protein sequence ID" value="MVT25144.1"/>
    <property type="molecule type" value="Genomic_DNA"/>
</dbReference>